<dbReference type="PANTHER" id="PTHR43634">
    <property type="entry name" value="OW CONDUCTANCE MECHANOSENSITIVE CHANNEL"/>
    <property type="match status" value="1"/>
</dbReference>
<accession>A0ABS2WUW6</accession>
<feature type="domain" description="Mechanosensitive ion channel MscS" evidence="8">
    <location>
        <begin position="184"/>
        <end position="250"/>
    </location>
</feature>
<evidence type="ECO:0000256" key="1">
    <source>
        <dbReference type="ARBA" id="ARBA00004651"/>
    </source>
</evidence>
<feature type="domain" description="Mechanosensitive ion channel transmembrane helices 2/3" evidence="10">
    <location>
        <begin position="141"/>
        <end position="181"/>
    </location>
</feature>
<comment type="subcellular location">
    <subcellularLocation>
        <location evidence="1">Cell membrane</location>
        <topology evidence="1">Multi-pass membrane protein</topology>
    </subcellularLocation>
</comment>
<dbReference type="InterPro" id="IPR010920">
    <property type="entry name" value="LSM_dom_sf"/>
</dbReference>
<dbReference type="InterPro" id="IPR011066">
    <property type="entry name" value="MscS_channel_C_sf"/>
</dbReference>
<evidence type="ECO:0000256" key="2">
    <source>
        <dbReference type="ARBA" id="ARBA00008017"/>
    </source>
</evidence>
<dbReference type="PANTHER" id="PTHR43634:SF2">
    <property type="entry name" value="LOW CONDUCTANCE MECHANOSENSITIVE CHANNEL YNAI"/>
    <property type="match status" value="1"/>
</dbReference>
<evidence type="ECO:0000259" key="8">
    <source>
        <dbReference type="Pfam" id="PF00924"/>
    </source>
</evidence>
<dbReference type="Gene3D" id="2.30.30.60">
    <property type="match status" value="1"/>
</dbReference>
<keyword evidence="6 7" id="KW-0472">Membrane</keyword>
<dbReference type="RefSeq" id="WP_205459714.1">
    <property type="nucleotide sequence ID" value="NZ_JAFHKK010000026.1"/>
</dbReference>
<evidence type="ECO:0000313" key="11">
    <source>
        <dbReference type="EMBL" id="MBN2965168.1"/>
    </source>
</evidence>
<dbReference type="Proteomes" id="UP000703590">
    <property type="component" value="Unassembled WGS sequence"/>
</dbReference>
<evidence type="ECO:0000256" key="7">
    <source>
        <dbReference type="SAM" id="Phobius"/>
    </source>
</evidence>
<dbReference type="SUPFAM" id="SSF82861">
    <property type="entry name" value="Mechanosensitive channel protein MscS (YggB), transmembrane region"/>
    <property type="match status" value="1"/>
</dbReference>
<protein>
    <submittedName>
        <fullName evidence="11">Mechanosensitive ion channel family protein</fullName>
    </submittedName>
</protein>
<dbReference type="Pfam" id="PF21088">
    <property type="entry name" value="MS_channel_1st"/>
    <property type="match status" value="1"/>
</dbReference>
<reference evidence="11 12" key="3">
    <citation type="submission" date="2021-02" db="EMBL/GenBank/DDBJ databases">
        <authorList>
            <person name="Merkel A.Y."/>
        </authorList>
    </citation>
    <scope>NUCLEOTIDE SEQUENCE [LARGE SCALE GENOMIC DNA]</scope>
    <source>
        <strain evidence="11 12">T05b</strain>
    </source>
</reference>
<dbReference type="InterPro" id="IPR049278">
    <property type="entry name" value="MS_channel_C"/>
</dbReference>
<dbReference type="EMBL" id="JAFHKK010000026">
    <property type="protein sequence ID" value="MBN2965168.1"/>
    <property type="molecule type" value="Genomic_DNA"/>
</dbReference>
<gene>
    <name evidence="11" type="ORF">JWV37_10275</name>
</gene>
<dbReference type="InterPro" id="IPR011014">
    <property type="entry name" value="MscS_channel_TM-2"/>
</dbReference>
<evidence type="ECO:0000256" key="3">
    <source>
        <dbReference type="ARBA" id="ARBA00022475"/>
    </source>
</evidence>
<proteinExistence type="inferred from homology"/>
<evidence type="ECO:0000256" key="4">
    <source>
        <dbReference type="ARBA" id="ARBA00022692"/>
    </source>
</evidence>
<keyword evidence="4 7" id="KW-0812">Transmembrane</keyword>
<comment type="similarity">
    <text evidence="2">Belongs to the MscS (TC 1.A.23) family.</text>
</comment>
<dbReference type="InterPro" id="IPR049142">
    <property type="entry name" value="MS_channel_1st"/>
</dbReference>
<evidence type="ECO:0000259" key="10">
    <source>
        <dbReference type="Pfam" id="PF21088"/>
    </source>
</evidence>
<evidence type="ECO:0000259" key="9">
    <source>
        <dbReference type="Pfam" id="PF21082"/>
    </source>
</evidence>
<evidence type="ECO:0000256" key="6">
    <source>
        <dbReference type="ARBA" id="ARBA00023136"/>
    </source>
</evidence>
<feature type="domain" description="Mechanosensitive ion channel MscS C-terminal" evidence="9">
    <location>
        <begin position="256"/>
        <end position="343"/>
    </location>
</feature>
<dbReference type="SUPFAM" id="SSF82689">
    <property type="entry name" value="Mechanosensitive channel protein MscS (YggB), C-terminal domain"/>
    <property type="match status" value="1"/>
</dbReference>
<dbReference type="InterPro" id="IPR045042">
    <property type="entry name" value="YnaI-like"/>
</dbReference>
<feature type="transmembrane region" description="Helical" evidence="7">
    <location>
        <begin position="138"/>
        <end position="159"/>
    </location>
</feature>
<dbReference type="SUPFAM" id="SSF50182">
    <property type="entry name" value="Sm-like ribonucleoproteins"/>
    <property type="match status" value="1"/>
</dbReference>
<dbReference type="InterPro" id="IPR023408">
    <property type="entry name" value="MscS_beta-dom_sf"/>
</dbReference>
<dbReference type="Pfam" id="PF21082">
    <property type="entry name" value="MS_channel_3rd"/>
    <property type="match status" value="1"/>
</dbReference>
<dbReference type="Pfam" id="PF00924">
    <property type="entry name" value="MS_channel_2nd"/>
    <property type="match status" value="1"/>
</dbReference>
<comment type="caution">
    <text evidence="11">The sequence shown here is derived from an EMBL/GenBank/DDBJ whole genome shotgun (WGS) entry which is preliminary data.</text>
</comment>
<keyword evidence="5 7" id="KW-1133">Transmembrane helix</keyword>
<organism evidence="11 12">
    <name type="scientific">Sulfurospirillum tamanense</name>
    <dbReference type="NCBI Taxonomy" id="2813362"/>
    <lineage>
        <taxon>Bacteria</taxon>
        <taxon>Pseudomonadati</taxon>
        <taxon>Campylobacterota</taxon>
        <taxon>Epsilonproteobacteria</taxon>
        <taxon>Campylobacterales</taxon>
        <taxon>Sulfurospirillaceae</taxon>
        <taxon>Sulfurospirillum</taxon>
    </lineage>
</organism>
<dbReference type="Gene3D" id="3.30.70.100">
    <property type="match status" value="1"/>
</dbReference>
<name>A0ABS2WUW6_9BACT</name>
<reference evidence="12" key="2">
    <citation type="submission" date="2021-02" db="EMBL/GenBank/DDBJ databases">
        <title>Sulfurospirillum tamanensis sp. nov.</title>
        <authorList>
            <person name="Merkel A.Y."/>
        </authorList>
    </citation>
    <scope>NUCLEOTIDE SEQUENCE [LARGE SCALE GENOMIC DNA]</scope>
    <source>
        <strain evidence="12">T05b</strain>
    </source>
</reference>
<reference evidence="11 12" key="1">
    <citation type="submission" date="2021-02" db="EMBL/GenBank/DDBJ databases">
        <title>Sulfurospirillum tamanensis sp. nov.</title>
        <authorList>
            <person name="Frolova A."/>
            <person name="Merkel A."/>
            <person name="Slobodkin A."/>
        </authorList>
    </citation>
    <scope>NUCLEOTIDE SEQUENCE [LARGE SCALE GENOMIC DNA]</scope>
    <source>
        <strain evidence="11 12">T05b</strain>
    </source>
</reference>
<keyword evidence="3" id="KW-1003">Cell membrane</keyword>
<dbReference type="Gene3D" id="1.10.287.1260">
    <property type="match status" value="1"/>
</dbReference>
<dbReference type="InterPro" id="IPR006685">
    <property type="entry name" value="MscS_channel_2nd"/>
</dbReference>
<sequence>MEHVQEILDVTLLNLRLYDIALAIAIFFFFLFLRAVFTKTILAALKSFTAKTKTSLDEKLVDAIEAPLRFVFVLLGVYFAKQSLKLEALDSFLDNLIGSLGTFVLFWMLYRLITEFSTLFSAFSTRFGQKLSSDIENFIIKTLRVIVIAFGLMSILQIWGVNVSAFLASLGLGGLAIALAARETVANLFGSLVLFTDRPFRVGDWVQTSEVEGVVEDIGIRSTKIRTFAQALITVPNATIANAAITNWTRMGKRRIRMSLGLTYSTSTAQMEAILEEIRVYLKNNEAIHQDTIMIYFDEFGASSLNIFCYFFTKTTVWAQYLQVREQVNLELMRIVERNNASFAFPTQTLHLDSIPPELITTHKG</sequence>
<keyword evidence="12" id="KW-1185">Reference proteome</keyword>
<feature type="transmembrane region" description="Helical" evidence="7">
    <location>
        <begin position="20"/>
        <end position="45"/>
    </location>
</feature>
<evidence type="ECO:0000313" key="12">
    <source>
        <dbReference type="Proteomes" id="UP000703590"/>
    </source>
</evidence>
<evidence type="ECO:0000256" key="5">
    <source>
        <dbReference type="ARBA" id="ARBA00022989"/>
    </source>
</evidence>